<dbReference type="Proteomes" id="UP001370348">
    <property type="component" value="Chromosome"/>
</dbReference>
<gene>
    <name evidence="2" type="ORF">LZC94_16900</name>
</gene>
<proteinExistence type="predicted"/>
<keyword evidence="1" id="KW-0732">Signal</keyword>
<feature type="chain" id="PRO_5047314682" description="Lipocalin-like domain-containing protein" evidence="1">
    <location>
        <begin position="24"/>
        <end position="141"/>
    </location>
</feature>
<keyword evidence="3" id="KW-1185">Reference proteome</keyword>
<dbReference type="EMBL" id="CP089984">
    <property type="protein sequence ID" value="WXB18903.1"/>
    <property type="molecule type" value="Genomic_DNA"/>
</dbReference>
<accession>A0ABZ2M8R1</accession>
<evidence type="ECO:0008006" key="4">
    <source>
        <dbReference type="Google" id="ProtNLM"/>
    </source>
</evidence>
<evidence type="ECO:0000313" key="3">
    <source>
        <dbReference type="Proteomes" id="UP001370348"/>
    </source>
</evidence>
<name>A0ABZ2M8R1_9BACT</name>
<feature type="signal peptide" evidence="1">
    <location>
        <begin position="1"/>
        <end position="23"/>
    </location>
</feature>
<protein>
    <recommendedName>
        <fullName evidence="4">Lipocalin-like domain-containing protein</fullName>
    </recommendedName>
</protein>
<sequence>MHKTLVARLSMIALTTVAGSALAADSAFVGHWTFQSGSKATTPCSAGYLDETGKAFDLTPGSAPGEFLSSFDGCTLTMVESDASHARLKNATSCTLSDGSTSYNVTFTSSTLVLDGSGVLSVELNGNSGICALTVKGTAIR</sequence>
<reference evidence="2 3" key="1">
    <citation type="submission" date="2021-12" db="EMBL/GenBank/DDBJ databases">
        <title>Discovery of the Pendulisporaceae a myxobacterial family with distinct sporulation behavior and unique specialized metabolism.</title>
        <authorList>
            <person name="Garcia R."/>
            <person name="Popoff A."/>
            <person name="Bader C.D."/>
            <person name="Loehr J."/>
            <person name="Walesch S."/>
            <person name="Walt C."/>
            <person name="Boldt J."/>
            <person name="Bunk B."/>
            <person name="Haeckl F.J.F.P.J."/>
            <person name="Gunesch A.P."/>
            <person name="Birkelbach J."/>
            <person name="Nuebel U."/>
            <person name="Pietschmann T."/>
            <person name="Bach T."/>
            <person name="Mueller R."/>
        </authorList>
    </citation>
    <scope>NUCLEOTIDE SEQUENCE [LARGE SCALE GENOMIC DNA]</scope>
    <source>
        <strain evidence="2 3">MSr11954</strain>
    </source>
</reference>
<organism evidence="2 3">
    <name type="scientific">Pendulispora albinea</name>
    <dbReference type="NCBI Taxonomy" id="2741071"/>
    <lineage>
        <taxon>Bacteria</taxon>
        <taxon>Pseudomonadati</taxon>
        <taxon>Myxococcota</taxon>
        <taxon>Myxococcia</taxon>
        <taxon>Myxococcales</taxon>
        <taxon>Sorangiineae</taxon>
        <taxon>Pendulisporaceae</taxon>
        <taxon>Pendulispora</taxon>
    </lineage>
</organism>
<evidence type="ECO:0000313" key="2">
    <source>
        <dbReference type="EMBL" id="WXB18903.1"/>
    </source>
</evidence>
<evidence type="ECO:0000256" key="1">
    <source>
        <dbReference type="SAM" id="SignalP"/>
    </source>
</evidence>
<dbReference type="RefSeq" id="WP_394828528.1">
    <property type="nucleotide sequence ID" value="NZ_CP089984.1"/>
</dbReference>